<proteinExistence type="inferred from homology"/>
<name>A0A2M7BS63_9BACT</name>
<dbReference type="HAMAP" id="MF_00048">
    <property type="entry name" value="UPF0102"/>
    <property type="match status" value="1"/>
</dbReference>
<dbReference type="InterPro" id="IPR003509">
    <property type="entry name" value="UPF0102_YraN-like"/>
</dbReference>
<organism evidence="3 4">
    <name type="scientific">Candidatus Roizmanbacteria bacterium CG03_land_8_20_14_0_80_39_12</name>
    <dbReference type="NCBI Taxonomy" id="1974847"/>
    <lineage>
        <taxon>Bacteria</taxon>
        <taxon>Candidatus Roizmaniibacteriota</taxon>
    </lineage>
</organism>
<dbReference type="AlphaFoldDB" id="A0A2M7BS63"/>
<comment type="similarity">
    <text evidence="1 2">Belongs to the UPF0102 family.</text>
</comment>
<protein>
    <recommendedName>
        <fullName evidence="2">UPF0102 protein COS52_03300</fullName>
    </recommendedName>
</protein>
<accession>A0A2M7BS63</accession>
<evidence type="ECO:0000313" key="3">
    <source>
        <dbReference type="EMBL" id="PIV08324.1"/>
    </source>
</evidence>
<dbReference type="InterPro" id="IPR011335">
    <property type="entry name" value="Restrct_endonuc-II-like"/>
</dbReference>
<dbReference type="GO" id="GO:0003676">
    <property type="term" value="F:nucleic acid binding"/>
    <property type="evidence" value="ECO:0007669"/>
    <property type="project" value="InterPro"/>
</dbReference>
<evidence type="ECO:0000313" key="4">
    <source>
        <dbReference type="Proteomes" id="UP000230119"/>
    </source>
</evidence>
<dbReference type="InterPro" id="IPR011856">
    <property type="entry name" value="tRNA_endonuc-like_dom_sf"/>
</dbReference>
<dbReference type="Pfam" id="PF02021">
    <property type="entry name" value="UPF0102"/>
    <property type="match status" value="1"/>
</dbReference>
<evidence type="ECO:0000256" key="2">
    <source>
        <dbReference type="HAMAP-Rule" id="MF_00048"/>
    </source>
</evidence>
<dbReference type="EMBL" id="PEVA01000144">
    <property type="protein sequence ID" value="PIV08324.1"/>
    <property type="molecule type" value="Genomic_DNA"/>
</dbReference>
<dbReference type="SUPFAM" id="SSF52980">
    <property type="entry name" value="Restriction endonuclease-like"/>
    <property type="match status" value="1"/>
</dbReference>
<dbReference type="Gene3D" id="3.40.1350.10">
    <property type="match status" value="1"/>
</dbReference>
<evidence type="ECO:0000256" key="1">
    <source>
        <dbReference type="ARBA" id="ARBA00006738"/>
    </source>
</evidence>
<comment type="caution">
    <text evidence="3">The sequence shown here is derived from an EMBL/GenBank/DDBJ whole genome shotgun (WGS) entry which is preliminary data.</text>
</comment>
<dbReference type="CDD" id="cd20736">
    <property type="entry name" value="PoNe_Nuclease"/>
    <property type="match status" value="1"/>
</dbReference>
<sequence length="117" mass="13344">MSLQSVGRRGEQLAQHYLTSLGFSIKECNYRTKLGEMDIIALKGGKLYFCEVKTRIGDLHGKPYEAVTYRKLQHIRRVAQAYLLQNSIKNSKLSLQVISIELLPSVGVKKIKMYEVI</sequence>
<gene>
    <name evidence="3" type="ORF">COS52_03300</name>
</gene>
<reference evidence="4" key="1">
    <citation type="submission" date="2017-09" db="EMBL/GenBank/DDBJ databases">
        <title>Depth-based differentiation of microbial function through sediment-hosted aquifers and enrichment of novel symbionts in the deep terrestrial subsurface.</title>
        <authorList>
            <person name="Probst A.J."/>
            <person name="Ladd B."/>
            <person name="Jarett J.K."/>
            <person name="Geller-Mcgrath D.E."/>
            <person name="Sieber C.M.K."/>
            <person name="Emerson J.B."/>
            <person name="Anantharaman K."/>
            <person name="Thomas B.C."/>
            <person name="Malmstrom R."/>
            <person name="Stieglmeier M."/>
            <person name="Klingl A."/>
            <person name="Woyke T."/>
            <person name="Ryan C.M."/>
            <person name="Banfield J.F."/>
        </authorList>
    </citation>
    <scope>NUCLEOTIDE SEQUENCE [LARGE SCALE GENOMIC DNA]</scope>
</reference>
<dbReference type="PANTHER" id="PTHR34039">
    <property type="entry name" value="UPF0102 PROTEIN YRAN"/>
    <property type="match status" value="1"/>
</dbReference>
<dbReference type="PANTHER" id="PTHR34039:SF1">
    <property type="entry name" value="UPF0102 PROTEIN YRAN"/>
    <property type="match status" value="1"/>
</dbReference>
<dbReference type="Proteomes" id="UP000230119">
    <property type="component" value="Unassembled WGS sequence"/>
</dbReference>